<evidence type="ECO:0000256" key="6">
    <source>
        <dbReference type="ARBA" id="ARBA00023306"/>
    </source>
</evidence>
<dbReference type="Pfam" id="PF12231">
    <property type="entry name" value="Rif1_N"/>
    <property type="match status" value="1"/>
</dbReference>
<organism evidence="9 10">
    <name type="scientific">Ilex paraguariensis</name>
    <name type="common">yerba mate</name>
    <dbReference type="NCBI Taxonomy" id="185542"/>
    <lineage>
        <taxon>Eukaryota</taxon>
        <taxon>Viridiplantae</taxon>
        <taxon>Streptophyta</taxon>
        <taxon>Embryophyta</taxon>
        <taxon>Tracheophyta</taxon>
        <taxon>Spermatophyta</taxon>
        <taxon>Magnoliopsida</taxon>
        <taxon>eudicotyledons</taxon>
        <taxon>Gunneridae</taxon>
        <taxon>Pentapetalae</taxon>
        <taxon>asterids</taxon>
        <taxon>campanulids</taxon>
        <taxon>Aquifoliales</taxon>
        <taxon>Aquifoliaceae</taxon>
        <taxon>Ilex</taxon>
    </lineage>
</organism>
<dbReference type="SUPFAM" id="SSF48371">
    <property type="entry name" value="ARM repeat"/>
    <property type="match status" value="1"/>
</dbReference>
<evidence type="ECO:0000256" key="5">
    <source>
        <dbReference type="ARBA" id="ARBA00023242"/>
    </source>
</evidence>
<sequence>MANFRDQLEEIKTLLSSNTKSHKPVAYSTLLHLQEQSSTDQSLIQSLAHSSHSLLSSILIDISADEEEIAAQALKCLGFMVYHPSIVAEIPGNDAKMIAGVLVKVITTTKIKSVCNLGVWCISIQQFNVLFLAEHIHSWLTAIVHALDNPIGSLSTTFEAMQAVMKLATQIGEKMRDLSNIWVPPVYRRLVSINKRERDMSERCLLKIRSTICPPTLILSKALVLDMKKKLLPSMKELLNRGLKIQTLQAWGWFTRLLGPYAMKYKHLINEMLKIPEQTFSDFDPQVQIASQAEYRGGFLVAWEGLIDTLIYSPIQAPKTNTAPEQSREQMGTCKGNDIENAADGFLKRIKLIMTPLIGIMSSKCDASVHLSCLNTWSYLLHKLGTSVNHPSVIKMVWDPIFKVVFQARPDIKNMGLWTFCLDLLDDYAAARSTDAHDYLNNQEGTQLSASSHALGSPVYGKCSWKHYPIKWLPWDLSQLDFFIKMIHILISKESMETVAPEIKEWARNACLRIFRSVLKGVQSNLKGSSITYDEVMLCLNTILRFTTKICEDETKDDCDNNYLLHISVQFVEAVTEELEPFILGSPLYKVALDLKHINDLGSDNELIQAEVPGLCFTAAYSDMVSPMVYLAILYSSLVDRSTLNAPEAESILLRMCRYVKFLLSSYDPSEILHVFITWLYNQMGCNCLKIWISLANSLKDYGDGVKDPAPFKIDSDNSSYLAVCHLLSYPLAVCSCPKKSFLFSSQSERKIELDHVIEVWKSLYVSINDALQCECFSSRNFSEDLSAMLNEYLDAYKRMLESGTELNLRENKHDLELLSLCGDLLICVMEQIPTPEASFKGIKGKDDGDHGKSSGVKNSLGLAARFMSLSYTNAKIDQQAGLAATVRVFSILLDFVGCLCLKEDILSFFEIFLSPLLQWLSYVEMKDENINHQLQLLWTGILECLRKSWPPIKFDSPFLQLLAPLLETTFDHPNPSISDPSIAFWNSTFSGQIKLDYPQSLLPVLDKLSRSGKINLCKRSALLSEKGNSRVDVIGLPHGYRVTTTQNRNSKRVEFVEDKVNGLPQNHKLSLCSKRKRPELTEHQKEVRRAQQGRAKDSNGHGPGIRTYTRVDFSQGNEESQDSQEIRDAESILEMLRRDGKLS</sequence>
<feature type="compositionally biased region" description="Basic and acidic residues" evidence="7">
    <location>
        <begin position="1079"/>
        <end position="1100"/>
    </location>
</feature>
<dbReference type="PANTHER" id="PTHR22928">
    <property type="entry name" value="TELOMERE-ASSOCIATED PROTEIN RIF1"/>
    <property type="match status" value="1"/>
</dbReference>
<evidence type="ECO:0000256" key="1">
    <source>
        <dbReference type="ARBA" id="ARBA00004123"/>
    </source>
</evidence>
<dbReference type="InterPro" id="IPR016024">
    <property type="entry name" value="ARM-type_fold"/>
</dbReference>
<dbReference type="GO" id="GO:0000781">
    <property type="term" value="C:chromosome, telomeric region"/>
    <property type="evidence" value="ECO:0007669"/>
    <property type="project" value="UniProtKB-SubCell"/>
</dbReference>
<comment type="subcellular location">
    <subcellularLocation>
        <location evidence="2">Chromosome</location>
        <location evidence="2">Telomere</location>
    </subcellularLocation>
    <subcellularLocation>
        <location evidence="1">Nucleus</location>
    </subcellularLocation>
</comment>
<reference evidence="9 10" key="1">
    <citation type="submission" date="2024-02" db="EMBL/GenBank/DDBJ databases">
        <authorList>
            <person name="Vignale AGUSTIN F."/>
            <person name="Sosa J E."/>
            <person name="Modenutti C."/>
        </authorList>
    </citation>
    <scope>NUCLEOTIDE SEQUENCE [LARGE SCALE GENOMIC DNA]</scope>
</reference>
<keyword evidence="3" id="KW-0158">Chromosome</keyword>
<evidence type="ECO:0000256" key="4">
    <source>
        <dbReference type="ARBA" id="ARBA00022895"/>
    </source>
</evidence>
<keyword evidence="4" id="KW-0779">Telomere</keyword>
<dbReference type="GO" id="GO:0005634">
    <property type="term" value="C:nucleus"/>
    <property type="evidence" value="ECO:0007669"/>
    <property type="project" value="UniProtKB-SubCell"/>
</dbReference>
<keyword evidence="5" id="KW-0539">Nucleus</keyword>
<dbReference type="EMBL" id="CAUOFW020001112">
    <property type="protein sequence ID" value="CAK9141237.1"/>
    <property type="molecule type" value="Genomic_DNA"/>
</dbReference>
<keyword evidence="6" id="KW-0131">Cell cycle</keyword>
<evidence type="ECO:0000313" key="9">
    <source>
        <dbReference type="EMBL" id="CAK9141237.1"/>
    </source>
</evidence>
<dbReference type="AlphaFoldDB" id="A0ABC8RGS2"/>
<feature type="domain" description="Telomere-associated protein Rif1 N-terminal" evidence="8">
    <location>
        <begin position="17"/>
        <end position="387"/>
    </location>
</feature>
<evidence type="ECO:0000256" key="3">
    <source>
        <dbReference type="ARBA" id="ARBA00022454"/>
    </source>
</evidence>
<dbReference type="Proteomes" id="UP001642360">
    <property type="component" value="Unassembled WGS sequence"/>
</dbReference>
<comment type="caution">
    <text evidence="9">The sequence shown here is derived from an EMBL/GenBank/DDBJ whole genome shotgun (WGS) entry which is preliminary data.</text>
</comment>
<evidence type="ECO:0000256" key="7">
    <source>
        <dbReference type="SAM" id="MobiDB-lite"/>
    </source>
</evidence>
<name>A0ABC8RGS2_9AQUA</name>
<accession>A0ABC8RGS2</accession>
<evidence type="ECO:0000256" key="2">
    <source>
        <dbReference type="ARBA" id="ARBA00004574"/>
    </source>
</evidence>
<protein>
    <recommendedName>
        <fullName evidence="8">Telomere-associated protein Rif1 N-terminal domain-containing protein</fullName>
    </recommendedName>
</protein>
<evidence type="ECO:0000313" key="10">
    <source>
        <dbReference type="Proteomes" id="UP001642360"/>
    </source>
</evidence>
<proteinExistence type="predicted"/>
<feature type="region of interest" description="Disordered" evidence="7">
    <location>
        <begin position="1077"/>
        <end position="1130"/>
    </location>
</feature>
<evidence type="ECO:0000259" key="8">
    <source>
        <dbReference type="Pfam" id="PF12231"/>
    </source>
</evidence>
<gene>
    <name evidence="9" type="ORF">ILEXP_LOCUS8769</name>
</gene>
<dbReference type="InterPro" id="IPR022031">
    <property type="entry name" value="Rif1_N"/>
</dbReference>
<dbReference type="PANTHER" id="PTHR22928:SF3">
    <property type="entry name" value="TELOMERE-ASSOCIATED PROTEIN RIF1"/>
    <property type="match status" value="1"/>
</dbReference>
<keyword evidence="10" id="KW-1185">Reference proteome</keyword>